<dbReference type="Proteomes" id="UP000663722">
    <property type="component" value="Chromosome"/>
</dbReference>
<keyword evidence="1" id="KW-0175">Coiled coil</keyword>
<dbReference type="PROSITE" id="PS50851">
    <property type="entry name" value="CHEW"/>
    <property type="match status" value="1"/>
</dbReference>
<feature type="coiled-coil region" evidence="1">
    <location>
        <begin position="174"/>
        <end position="201"/>
    </location>
</feature>
<feature type="domain" description="PAS" evidence="2">
    <location>
        <begin position="61"/>
        <end position="126"/>
    </location>
</feature>
<reference evidence="5" key="1">
    <citation type="journal article" date="2021" name="Microb. Physiol.">
        <title>Proteogenomic Insights into the Physiology of Marine, Sulfate-Reducing, Filamentous Desulfonema limicola and Desulfonema magnum.</title>
        <authorList>
            <person name="Schnaars V."/>
            <person name="Wohlbrand L."/>
            <person name="Scheve S."/>
            <person name="Hinrichs C."/>
            <person name="Reinhardt R."/>
            <person name="Rabus R."/>
        </authorList>
    </citation>
    <scope>NUCLEOTIDE SEQUENCE</scope>
    <source>
        <strain evidence="5">4be13</strain>
    </source>
</reference>
<dbReference type="GO" id="GO:0007165">
    <property type="term" value="P:signal transduction"/>
    <property type="evidence" value="ECO:0007669"/>
    <property type="project" value="InterPro"/>
</dbReference>
<dbReference type="Gene3D" id="3.30.450.20">
    <property type="entry name" value="PAS domain"/>
    <property type="match status" value="1"/>
</dbReference>
<dbReference type="PANTHER" id="PTHR22617:SF23">
    <property type="entry name" value="CHEMOTAXIS PROTEIN CHEW"/>
    <property type="match status" value="1"/>
</dbReference>
<dbReference type="PROSITE" id="PS50112">
    <property type="entry name" value="PAS"/>
    <property type="match status" value="1"/>
</dbReference>
<dbReference type="InterPro" id="IPR039315">
    <property type="entry name" value="CheW"/>
</dbReference>
<feature type="coiled-coil region" evidence="1">
    <location>
        <begin position="8"/>
        <end position="42"/>
    </location>
</feature>
<evidence type="ECO:0000256" key="1">
    <source>
        <dbReference type="SAM" id="Coils"/>
    </source>
</evidence>
<sequence>MIKADGSDASFKKKLGQLEKENKKLRKKIERLNKTMEITSRHGDVVAGELEERVEASIKEIESHVRIISETIPVPVIIARISDGKIFYVNEHSCHVFGFSSEEFLKHNALELYKNSSDRKIFLDMLAQEGQVKNFEVRLKKKNRGILWADLFSQSLTFKDEPCVLTVIYDLTDRREAEREIRRLRKELDQKEIKYLMFELDEEEYGIEIIKVREIVGMMPITAVNNTPPYVKGVINLRDQVIPVTDLRLRLGLKETAYTNQTSIIIIESEAEENNTVTGIIVDTVTDVLGIRARDVEEPSALNFKTDNSFISGIAKIESHIKILIKSDYL</sequence>
<gene>
    <name evidence="5" type="ORF">dnm_072100</name>
</gene>
<keyword evidence="6" id="KW-1185">Reference proteome</keyword>
<dbReference type="InterPro" id="IPR000700">
    <property type="entry name" value="PAS-assoc_C"/>
</dbReference>
<dbReference type="NCBIfam" id="TIGR00229">
    <property type="entry name" value="sensory_box"/>
    <property type="match status" value="1"/>
</dbReference>
<dbReference type="SMART" id="SM00260">
    <property type="entry name" value="CheW"/>
    <property type="match status" value="1"/>
</dbReference>
<proteinExistence type="predicted"/>
<dbReference type="EMBL" id="CP061800">
    <property type="protein sequence ID" value="QTA91145.1"/>
    <property type="molecule type" value="Genomic_DNA"/>
</dbReference>
<dbReference type="GO" id="GO:0006935">
    <property type="term" value="P:chemotaxis"/>
    <property type="evidence" value="ECO:0007669"/>
    <property type="project" value="InterPro"/>
</dbReference>
<dbReference type="Gene3D" id="2.40.50.180">
    <property type="entry name" value="CheA-289, Domain 4"/>
    <property type="match status" value="1"/>
</dbReference>
<dbReference type="PANTHER" id="PTHR22617">
    <property type="entry name" value="CHEMOTAXIS SENSOR HISTIDINE KINASE-RELATED"/>
    <property type="match status" value="1"/>
</dbReference>
<dbReference type="Pfam" id="PF01584">
    <property type="entry name" value="CheW"/>
    <property type="match status" value="1"/>
</dbReference>
<dbReference type="InterPro" id="IPR035965">
    <property type="entry name" value="PAS-like_dom_sf"/>
</dbReference>
<dbReference type="SMART" id="SM00091">
    <property type="entry name" value="PAS"/>
    <property type="match status" value="1"/>
</dbReference>
<feature type="domain" description="CheW-like" evidence="4">
    <location>
        <begin position="192"/>
        <end position="330"/>
    </location>
</feature>
<organism evidence="5 6">
    <name type="scientific">Desulfonema magnum</name>
    <dbReference type="NCBI Taxonomy" id="45655"/>
    <lineage>
        <taxon>Bacteria</taxon>
        <taxon>Pseudomonadati</taxon>
        <taxon>Thermodesulfobacteriota</taxon>
        <taxon>Desulfobacteria</taxon>
        <taxon>Desulfobacterales</taxon>
        <taxon>Desulfococcaceae</taxon>
        <taxon>Desulfonema</taxon>
    </lineage>
</organism>
<dbReference type="KEGG" id="dmm:dnm_072100"/>
<evidence type="ECO:0000259" key="3">
    <source>
        <dbReference type="PROSITE" id="PS50113"/>
    </source>
</evidence>
<dbReference type="RefSeq" id="WP_207679040.1">
    <property type="nucleotide sequence ID" value="NZ_CP061800.1"/>
</dbReference>
<feature type="domain" description="PAC" evidence="3">
    <location>
        <begin position="133"/>
        <end position="183"/>
    </location>
</feature>
<evidence type="ECO:0000259" key="2">
    <source>
        <dbReference type="PROSITE" id="PS50112"/>
    </source>
</evidence>
<evidence type="ECO:0000259" key="4">
    <source>
        <dbReference type="PROSITE" id="PS50851"/>
    </source>
</evidence>
<evidence type="ECO:0000313" key="5">
    <source>
        <dbReference type="EMBL" id="QTA91145.1"/>
    </source>
</evidence>
<dbReference type="InterPro" id="IPR002545">
    <property type="entry name" value="CheW-lke_dom"/>
</dbReference>
<dbReference type="CDD" id="cd00130">
    <property type="entry name" value="PAS"/>
    <property type="match status" value="1"/>
</dbReference>
<dbReference type="InterPro" id="IPR000014">
    <property type="entry name" value="PAS"/>
</dbReference>
<dbReference type="InterPro" id="IPR036061">
    <property type="entry name" value="CheW-like_dom_sf"/>
</dbReference>
<accession>A0A975BT26</accession>
<dbReference type="SUPFAM" id="SSF50341">
    <property type="entry name" value="CheW-like"/>
    <property type="match status" value="1"/>
</dbReference>
<dbReference type="AlphaFoldDB" id="A0A975BT26"/>
<protein>
    <submittedName>
        <fullName evidence="5">CheW domain-containing protein</fullName>
    </submittedName>
</protein>
<dbReference type="PROSITE" id="PS50113">
    <property type="entry name" value="PAC"/>
    <property type="match status" value="1"/>
</dbReference>
<name>A0A975BT26_9BACT</name>
<dbReference type="Gene3D" id="2.30.30.40">
    <property type="entry name" value="SH3 Domains"/>
    <property type="match status" value="1"/>
</dbReference>
<dbReference type="SUPFAM" id="SSF55785">
    <property type="entry name" value="PYP-like sensor domain (PAS domain)"/>
    <property type="match status" value="1"/>
</dbReference>
<dbReference type="GO" id="GO:0005829">
    <property type="term" value="C:cytosol"/>
    <property type="evidence" value="ECO:0007669"/>
    <property type="project" value="TreeGrafter"/>
</dbReference>
<dbReference type="Pfam" id="PF13426">
    <property type="entry name" value="PAS_9"/>
    <property type="match status" value="1"/>
</dbReference>
<evidence type="ECO:0000313" key="6">
    <source>
        <dbReference type="Proteomes" id="UP000663722"/>
    </source>
</evidence>